<dbReference type="Pfam" id="PF01177">
    <property type="entry name" value="Asp_Glu_race"/>
    <property type="match status" value="1"/>
</dbReference>
<dbReference type="NCBIfam" id="TIGR00035">
    <property type="entry name" value="asp_race"/>
    <property type="match status" value="1"/>
</dbReference>
<dbReference type="Gene3D" id="3.40.50.1860">
    <property type="match status" value="2"/>
</dbReference>
<evidence type="ECO:0000256" key="2">
    <source>
        <dbReference type="ARBA" id="ARBA00023235"/>
    </source>
</evidence>
<dbReference type="EMBL" id="RSCK01000086">
    <property type="protein sequence ID" value="RUT04492.1"/>
    <property type="molecule type" value="Genomic_DNA"/>
</dbReference>
<comment type="similarity">
    <text evidence="1">Belongs to the aspartate/glutamate racemases family.</text>
</comment>
<comment type="caution">
    <text evidence="3">The sequence shown here is derived from an EMBL/GenBank/DDBJ whole genome shotgun (WGS) entry which is preliminary data.</text>
</comment>
<dbReference type="AlphaFoldDB" id="A0AB37UCC3"/>
<keyword evidence="2" id="KW-0413">Isomerase</keyword>
<dbReference type="InterPro" id="IPR004380">
    <property type="entry name" value="Asp_race"/>
</dbReference>
<dbReference type="Proteomes" id="UP000282574">
    <property type="component" value="Unassembled WGS sequence"/>
</dbReference>
<dbReference type="SUPFAM" id="SSF53681">
    <property type="entry name" value="Aspartate/glutamate racemase"/>
    <property type="match status" value="2"/>
</dbReference>
<dbReference type="InterPro" id="IPR015942">
    <property type="entry name" value="Asp/Glu/hydantoin_racemase"/>
</dbReference>
<accession>A0AB37UCC3</accession>
<evidence type="ECO:0000313" key="3">
    <source>
        <dbReference type="EMBL" id="RUT04492.1"/>
    </source>
</evidence>
<reference evidence="3 4" key="1">
    <citation type="journal article" date="2019" name="Genome Biol. Evol.">
        <title>Day and night: Metabolic profiles and evolutionary relationships of six axenic non-marine cyanobacteria.</title>
        <authorList>
            <person name="Will S.E."/>
            <person name="Henke P."/>
            <person name="Boedeker C."/>
            <person name="Huang S."/>
            <person name="Brinkmann H."/>
            <person name="Rohde M."/>
            <person name="Jarek M."/>
            <person name="Friedl T."/>
            <person name="Seufert S."/>
            <person name="Schumacher M."/>
            <person name="Overmann J."/>
            <person name="Neumann-Schaal M."/>
            <person name="Petersen J."/>
        </authorList>
    </citation>
    <scope>NUCLEOTIDE SEQUENCE [LARGE SCALE GENOMIC DNA]</scope>
    <source>
        <strain evidence="3 4">SAG 39.79</strain>
    </source>
</reference>
<proteinExistence type="inferred from homology"/>
<organism evidence="3 4">
    <name type="scientific">Chroococcidiopsis cubana SAG 39.79</name>
    <dbReference type="NCBI Taxonomy" id="388085"/>
    <lineage>
        <taxon>Bacteria</taxon>
        <taxon>Bacillati</taxon>
        <taxon>Cyanobacteriota</taxon>
        <taxon>Cyanophyceae</taxon>
        <taxon>Chroococcidiopsidales</taxon>
        <taxon>Chroococcidiopsidaceae</taxon>
        <taxon>Chroococcidiopsis</taxon>
    </lineage>
</organism>
<name>A0AB37UCC3_9CYAN</name>
<gene>
    <name evidence="3" type="ORF">DSM107010_57720</name>
</gene>
<keyword evidence="4" id="KW-1185">Reference proteome</keyword>
<evidence type="ECO:0000256" key="1">
    <source>
        <dbReference type="ARBA" id="ARBA00007847"/>
    </source>
</evidence>
<sequence>MKKVLGILGGMGPLASAEFLKTIYEFNLADREQEMPACFLYSDPTIPDRTEAIANGLDELLLNDLITVLETLYLLGVDKIVIPCITIHYFLPKVPSILREKIVSLVDLILEEVLNRQEHQLLLCTQGTLNACIFQQHRLWKWAEPYIIVPQAEHKQIHNLIYQIKKEGIQKSALVFLNTLLNKYEVNSFIAGCTEFHLLAKYLIQHHAQYYRIVDPLLIIATNLRRFIDLQPHDADFITVDSRRRSPIYSFNER</sequence>
<dbReference type="InterPro" id="IPR001920">
    <property type="entry name" value="Asp/Glu_race"/>
</dbReference>
<dbReference type="PANTHER" id="PTHR21198:SF7">
    <property type="entry name" value="ASPARTATE-GLUTAMATE RACEMASE FAMILY"/>
    <property type="match status" value="1"/>
</dbReference>
<dbReference type="PANTHER" id="PTHR21198">
    <property type="entry name" value="GLUTAMATE RACEMASE"/>
    <property type="match status" value="1"/>
</dbReference>
<protein>
    <submittedName>
        <fullName evidence="3">Aspartate racemase</fullName>
    </submittedName>
</protein>
<dbReference type="RefSeq" id="WP_015154207.1">
    <property type="nucleotide sequence ID" value="NZ_JAVKZF010000002.1"/>
</dbReference>
<evidence type="ECO:0000313" key="4">
    <source>
        <dbReference type="Proteomes" id="UP000282574"/>
    </source>
</evidence>
<dbReference type="GO" id="GO:0047661">
    <property type="term" value="F:amino-acid racemase activity"/>
    <property type="evidence" value="ECO:0007669"/>
    <property type="project" value="InterPro"/>
</dbReference>